<dbReference type="Gene3D" id="1.10.150.310">
    <property type="entry name" value="Tex RuvX-like domain-like"/>
    <property type="match status" value="1"/>
</dbReference>
<evidence type="ECO:0000313" key="2">
    <source>
        <dbReference type="EMBL" id="VDP92341.1"/>
    </source>
</evidence>
<dbReference type="Gene3D" id="3.30.420.140">
    <property type="entry name" value="YqgF/RNase H-like domain"/>
    <property type="match status" value="1"/>
</dbReference>
<reference evidence="2 3" key="2">
    <citation type="submission" date="2018-11" db="EMBL/GenBank/DDBJ databases">
        <authorList>
            <consortium name="Pathogen Informatics"/>
        </authorList>
    </citation>
    <scope>NUCLEOTIDE SEQUENCE [LARGE SCALE GENOMIC DNA]</scope>
    <source>
        <strain evidence="2 3">Egypt</strain>
    </source>
</reference>
<reference evidence="4" key="1">
    <citation type="submission" date="2016-06" db="UniProtKB">
        <authorList>
            <consortium name="WormBaseParasite"/>
        </authorList>
    </citation>
    <scope>IDENTIFICATION</scope>
</reference>
<dbReference type="SUPFAM" id="SSF47781">
    <property type="entry name" value="RuvA domain 2-like"/>
    <property type="match status" value="1"/>
</dbReference>
<dbReference type="EMBL" id="UZAN01059414">
    <property type="protein sequence ID" value="VDP92341.1"/>
    <property type="molecule type" value="Genomic_DNA"/>
</dbReference>
<dbReference type="Proteomes" id="UP000272942">
    <property type="component" value="Unassembled WGS sequence"/>
</dbReference>
<dbReference type="InterPro" id="IPR032639">
    <property type="entry name" value="Tex_YqgF"/>
</dbReference>
<dbReference type="OrthoDB" id="995477at2759"/>
<dbReference type="SUPFAM" id="SSF53098">
    <property type="entry name" value="Ribonuclease H-like"/>
    <property type="match status" value="1"/>
</dbReference>
<evidence type="ECO:0000313" key="4">
    <source>
        <dbReference type="WBParaSite" id="ECPE_0001510901-mRNA-1"/>
    </source>
</evidence>
<name>A0A183B784_9TREM</name>
<dbReference type="GO" id="GO:0003729">
    <property type="term" value="F:mRNA binding"/>
    <property type="evidence" value="ECO:0007669"/>
    <property type="project" value="TreeGrafter"/>
</dbReference>
<protein>
    <submittedName>
        <fullName evidence="4">Tex_YqgF domain-containing protein</fullName>
    </submittedName>
</protein>
<proteinExistence type="predicted"/>
<dbReference type="GO" id="GO:0006412">
    <property type="term" value="P:translation"/>
    <property type="evidence" value="ECO:0007669"/>
    <property type="project" value="TreeGrafter"/>
</dbReference>
<sequence length="243" mass="27015">MLYVVQLRNLCDDVFLPSYYILWKETFSCICFLQFIYLTFQIPFVLFVGLSHSIEVIALGNGQASRETGMWLSQLISSGRFHPLTVRYAVVPEAGASVYSASIAACSELASLDVSMRGAVSIARRLQDPLAEWHDLPERRLVAAVNATLEECISFVGVDVNAAPVHILSRVAGLSESKAKAIVEHRSRIGRFPTRAYLLKVCFVRVRTVSRAGVNARALDLTISDLKLNGSIQSMYRTIMFHL</sequence>
<keyword evidence="3" id="KW-1185">Reference proteome</keyword>
<dbReference type="PANTHER" id="PTHR10724">
    <property type="entry name" value="30S RIBOSOMAL PROTEIN S1"/>
    <property type="match status" value="1"/>
</dbReference>
<dbReference type="InterPro" id="IPR050437">
    <property type="entry name" value="Ribos_protein_bS1-like"/>
</dbReference>
<accession>A0A183B784</accession>
<dbReference type="Pfam" id="PF16921">
    <property type="entry name" value="Tex_YqgF"/>
    <property type="match status" value="1"/>
</dbReference>
<dbReference type="AlphaFoldDB" id="A0A183B784"/>
<dbReference type="Pfam" id="PF12836">
    <property type="entry name" value="HHH_3"/>
    <property type="match status" value="1"/>
</dbReference>
<dbReference type="GO" id="GO:0003735">
    <property type="term" value="F:structural constituent of ribosome"/>
    <property type="evidence" value="ECO:0007669"/>
    <property type="project" value="TreeGrafter"/>
</dbReference>
<evidence type="ECO:0000259" key="1">
    <source>
        <dbReference type="Pfam" id="PF16921"/>
    </source>
</evidence>
<dbReference type="GO" id="GO:0006139">
    <property type="term" value="P:nucleobase-containing compound metabolic process"/>
    <property type="evidence" value="ECO:0007669"/>
    <property type="project" value="InterPro"/>
</dbReference>
<feature type="domain" description="Tex protein YqgF-like" evidence="1">
    <location>
        <begin position="51"/>
        <end position="127"/>
    </location>
</feature>
<gene>
    <name evidence="2" type="ORF">ECPE_LOCUS15069</name>
</gene>
<dbReference type="PANTHER" id="PTHR10724:SF10">
    <property type="entry name" value="S1 RNA-BINDING DOMAIN-CONTAINING PROTEIN 1"/>
    <property type="match status" value="1"/>
</dbReference>
<organism evidence="4">
    <name type="scientific">Echinostoma caproni</name>
    <dbReference type="NCBI Taxonomy" id="27848"/>
    <lineage>
        <taxon>Eukaryota</taxon>
        <taxon>Metazoa</taxon>
        <taxon>Spiralia</taxon>
        <taxon>Lophotrochozoa</taxon>
        <taxon>Platyhelminthes</taxon>
        <taxon>Trematoda</taxon>
        <taxon>Digenea</taxon>
        <taxon>Plagiorchiida</taxon>
        <taxon>Echinostomata</taxon>
        <taxon>Echinostomatoidea</taxon>
        <taxon>Echinostomatidae</taxon>
        <taxon>Echinostoma</taxon>
    </lineage>
</organism>
<evidence type="ECO:0000313" key="3">
    <source>
        <dbReference type="Proteomes" id="UP000272942"/>
    </source>
</evidence>
<dbReference type="InterPro" id="IPR012337">
    <property type="entry name" value="RNaseH-like_sf"/>
</dbReference>
<dbReference type="InterPro" id="IPR010994">
    <property type="entry name" value="RuvA_2-like"/>
</dbReference>
<dbReference type="InterPro" id="IPR037027">
    <property type="entry name" value="YqgF/RNaseH-like_dom_sf"/>
</dbReference>
<dbReference type="WBParaSite" id="ECPE_0001510901-mRNA-1">
    <property type="protein sequence ID" value="ECPE_0001510901-mRNA-1"/>
    <property type="gene ID" value="ECPE_0001510901"/>
</dbReference>